<reference evidence="8 9" key="1">
    <citation type="submission" date="2014-03" db="EMBL/GenBank/DDBJ databases">
        <title>The draft genome sequence of Marivita geojedonensis KCTC 23882.</title>
        <authorList>
            <person name="Lai Q."/>
            <person name="Shao Z."/>
        </authorList>
    </citation>
    <scope>NUCLEOTIDE SEQUENCE [LARGE SCALE GENOMIC DNA]</scope>
    <source>
        <strain evidence="8 9">DPG-138</strain>
    </source>
</reference>
<dbReference type="Pfam" id="PF00892">
    <property type="entry name" value="EamA"/>
    <property type="match status" value="1"/>
</dbReference>
<dbReference type="EMBL" id="JFKC01000048">
    <property type="protein sequence ID" value="OSQ42453.1"/>
    <property type="molecule type" value="Genomic_DNA"/>
</dbReference>
<name>A0A1X4N869_9RHOB</name>
<accession>A0A1X4N869</accession>
<dbReference type="SUPFAM" id="SSF103481">
    <property type="entry name" value="Multidrug resistance efflux transporter EmrE"/>
    <property type="match status" value="1"/>
</dbReference>
<keyword evidence="3 6" id="KW-0812">Transmembrane</keyword>
<feature type="transmembrane region" description="Helical" evidence="6">
    <location>
        <begin position="21"/>
        <end position="40"/>
    </location>
</feature>
<dbReference type="AlphaFoldDB" id="A0A1X4N869"/>
<comment type="similarity">
    <text evidence="2">Belongs to the EamA transporter family.</text>
</comment>
<gene>
    <name evidence="8" type="ORF">MGEO_20585</name>
</gene>
<keyword evidence="4 6" id="KW-1133">Transmembrane helix</keyword>
<protein>
    <recommendedName>
        <fullName evidence="7">EamA domain-containing protein</fullName>
    </recommendedName>
</protein>
<evidence type="ECO:0000256" key="4">
    <source>
        <dbReference type="ARBA" id="ARBA00022989"/>
    </source>
</evidence>
<evidence type="ECO:0000256" key="1">
    <source>
        <dbReference type="ARBA" id="ARBA00004141"/>
    </source>
</evidence>
<dbReference type="PANTHER" id="PTHR32322">
    <property type="entry name" value="INNER MEMBRANE TRANSPORTER"/>
    <property type="match status" value="1"/>
</dbReference>
<keyword evidence="5 6" id="KW-0472">Membrane</keyword>
<evidence type="ECO:0000313" key="8">
    <source>
        <dbReference type="EMBL" id="OSQ42453.1"/>
    </source>
</evidence>
<evidence type="ECO:0000256" key="3">
    <source>
        <dbReference type="ARBA" id="ARBA00022692"/>
    </source>
</evidence>
<feature type="transmembrane region" description="Helical" evidence="6">
    <location>
        <begin position="52"/>
        <end position="71"/>
    </location>
</feature>
<keyword evidence="9" id="KW-1185">Reference proteome</keyword>
<dbReference type="InterPro" id="IPR037185">
    <property type="entry name" value="EmrE-like"/>
</dbReference>
<comment type="caution">
    <text evidence="8">The sequence shown here is derived from an EMBL/GenBank/DDBJ whole genome shotgun (WGS) entry which is preliminary data.</text>
</comment>
<evidence type="ECO:0000259" key="7">
    <source>
        <dbReference type="Pfam" id="PF00892"/>
    </source>
</evidence>
<feature type="domain" description="EamA" evidence="7">
    <location>
        <begin position="3"/>
        <end position="93"/>
    </location>
</feature>
<dbReference type="GO" id="GO:0016020">
    <property type="term" value="C:membrane"/>
    <property type="evidence" value="ECO:0007669"/>
    <property type="project" value="UniProtKB-SubCell"/>
</dbReference>
<evidence type="ECO:0000256" key="6">
    <source>
        <dbReference type="SAM" id="Phobius"/>
    </source>
</evidence>
<evidence type="ECO:0000313" key="9">
    <source>
        <dbReference type="Proteomes" id="UP000193926"/>
    </source>
</evidence>
<comment type="subcellular location">
    <subcellularLocation>
        <location evidence="1">Membrane</location>
        <topology evidence="1">Multi-pass membrane protein</topology>
    </subcellularLocation>
</comment>
<organism evidence="8 9">
    <name type="scientific">Marivita geojedonensis</name>
    <dbReference type="NCBI Taxonomy" id="1123756"/>
    <lineage>
        <taxon>Bacteria</taxon>
        <taxon>Pseudomonadati</taxon>
        <taxon>Pseudomonadota</taxon>
        <taxon>Alphaproteobacteria</taxon>
        <taxon>Rhodobacterales</taxon>
        <taxon>Roseobacteraceae</taxon>
        <taxon>Marivita</taxon>
    </lineage>
</organism>
<dbReference type="Proteomes" id="UP000193926">
    <property type="component" value="Unassembled WGS sequence"/>
</dbReference>
<dbReference type="Gene3D" id="1.10.3730.20">
    <property type="match status" value="1"/>
</dbReference>
<dbReference type="InterPro" id="IPR050638">
    <property type="entry name" value="AA-Vitamin_Transporters"/>
</dbReference>
<dbReference type="PANTHER" id="PTHR32322:SF2">
    <property type="entry name" value="EAMA DOMAIN-CONTAINING PROTEIN"/>
    <property type="match status" value="1"/>
</dbReference>
<evidence type="ECO:0000256" key="5">
    <source>
        <dbReference type="ARBA" id="ARBA00023136"/>
    </source>
</evidence>
<dbReference type="InterPro" id="IPR000620">
    <property type="entry name" value="EamA_dom"/>
</dbReference>
<proteinExistence type="inferred from homology"/>
<evidence type="ECO:0000256" key="2">
    <source>
        <dbReference type="ARBA" id="ARBA00007362"/>
    </source>
</evidence>
<sequence length="100" mass="10416">MTPIAVVADMPTASTLSKPEVLGGILYVGLGASVVAFCAWQAGVARIGAARAGVYLHLVPVFTLIFGVLLLDETLTYAKTGGVLMVLVGLLVSRSRHTDF</sequence>